<protein>
    <recommendedName>
        <fullName evidence="4">Phage abortive infection protein</fullName>
    </recommendedName>
</protein>
<dbReference type="EMBL" id="JADKNH010000034">
    <property type="protein sequence ID" value="MBF4696085.1"/>
    <property type="molecule type" value="Genomic_DNA"/>
</dbReference>
<sequence length="279" mass="33318">METFKKKHKYVKLLTSILIVVVLFIINQSEATIWKATPNFLNWIFVKNKDYNILLNLSIGYVISYLFYIMVNYFPELQNSIEKEQENVYLRIARHREVQLLLYDLSSVWGDIFLYSKQNGIINDDISLEQHFNFETLCKILPHINLLAPAFEIEGYERKILWVEKLEVDIERFTKDANVFLTRYKDMPPSNLYYKIFYLCNNSFLVGQLPILLRPAIYLYSENTNLGHAIRTENLKDDINKTFSYIIELDKWFFREINEINKYANDEDKITSMYSFVKN</sequence>
<dbReference type="RefSeq" id="WP_194704320.1">
    <property type="nucleotide sequence ID" value="NZ_JADKNH010000034.1"/>
</dbReference>
<evidence type="ECO:0000313" key="3">
    <source>
        <dbReference type="Proteomes" id="UP000614200"/>
    </source>
</evidence>
<evidence type="ECO:0000256" key="1">
    <source>
        <dbReference type="SAM" id="Phobius"/>
    </source>
</evidence>
<evidence type="ECO:0000313" key="2">
    <source>
        <dbReference type="EMBL" id="MBF4696085.1"/>
    </source>
</evidence>
<accession>A0ABS0A057</accession>
<proteinExistence type="predicted"/>
<reference evidence="2 3" key="1">
    <citation type="submission" date="2020-11" db="EMBL/GenBank/DDBJ databases">
        <title>Fusibacter basophilias sp. nov.</title>
        <authorList>
            <person name="Qiu D."/>
        </authorList>
    </citation>
    <scope>NUCLEOTIDE SEQUENCE [LARGE SCALE GENOMIC DNA]</scope>
    <source>
        <strain evidence="2 3">Q10-2</strain>
    </source>
</reference>
<comment type="caution">
    <text evidence="2">The sequence shown here is derived from an EMBL/GenBank/DDBJ whole genome shotgun (WGS) entry which is preliminary data.</text>
</comment>
<organism evidence="2 3">
    <name type="scientific">Fusibacter ferrireducens</name>
    <dbReference type="NCBI Taxonomy" id="2785058"/>
    <lineage>
        <taxon>Bacteria</taxon>
        <taxon>Bacillati</taxon>
        <taxon>Bacillota</taxon>
        <taxon>Clostridia</taxon>
        <taxon>Eubacteriales</taxon>
        <taxon>Eubacteriales Family XII. Incertae Sedis</taxon>
        <taxon>Fusibacter</taxon>
    </lineage>
</organism>
<name>A0ABS0A057_9FIRM</name>
<gene>
    <name evidence="2" type="ORF">ISU02_23550</name>
</gene>
<evidence type="ECO:0008006" key="4">
    <source>
        <dbReference type="Google" id="ProtNLM"/>
    </source>
</evidence>
<keyword evidence="1" id="KW-0472">Membrane</keyword>
<keyword evidence="1" id="KW-1133">Transmembrane helix</keyword>
<keyword evidence="1" id="KW-0812">Transmembrane</keyword>
<feature type="transmembrane region" description="Helical" evidence="1">
    <location>
        <begin position="55"/>
        <end position="74"/>
    </location>
</feature>
<dbReference type="Proteomes" id="UP000614200">
    <property type="component" value="Unassembled WGS sequence"/>
</dbReference>
<keyword evidence="3" id="KW-1185">Reference proteome</keyword>